<proteinExistence type="predicted"/>
<feature type="region of interest" description="Disordered" evidence="1">
    <location>
        <begin position="46"/>
        <end position="70"/>
    </location>
</feature>
<evidence type="ECO:0000256" key="1">
    <source>
        <dbReference type="SAM" id="MobiDB-lite"/>
    </source>
</evidence>
<name>A0A7R8ZVG7_9CRUS</name>
<gene>
    <name evidence="2" type="ORF">CTOB1V02_LOCUS11258</name>
</gene>
<organism evidence="2">
    <name type="scientific">Cyprideis torosa</name>
    <dbReference type="NCBI Taxonomy" id="163714"/>
    <lineage>
        <taxon>Eukaryota</taxon>
        <taxon>Metazoa</taxon>
        <taxon>Ecdysozoa</taxon>
        <taxon>Arthropoda</taxon>
        <taxon>Crustacea</taxon>
        <taxon>Oligostraca</taxon>
        <taxon>Ostracoda</taxon>
        <taxon>Podocopa</taxon>
        <taxon>Podocopida</taxon>
        <taxon>Cytherocopina</taxon>
        <taxon>Cytheroidea</taxon>
        <taxon>Cytherideidae</taxon>
        <taxon>Cyprideis</taxon>
    </lineage>
</organism>
<protein>
    <submittedName>
        <fullName evidence="2">Uncharacterized protein</fullName>
    </submittedName>
</protein>
<feature type="compositionally biased region" description="Low complexity" evidence="1">
    <location>
        <begin position="49"/>
        <end position="60"/>
    </location>
</feature>
<dbReference type="EMBL" id="OB666257">
    <property type="protein sequence ID" value="CAD7233436.1"/>
    <property type="molecule type" value="Genomic_DNA"/>
</dbReference>
<reference evidence="2" key="1">
    <citation type="submission" date="2020-11" db="EMBL/GenBank/DDBJ databases">
        <authorList>
            <person name="Tran Van P."/>
        </authorList>
    </citation>
    <scope>NUCLEOTIDE SEQUENCE</scope>
</reference>
<accession>A0A7R8ZVG7</accession>
<dbReference type="AlphaFoldDB" id="A0A7R8ZVG7"/>
<sequence length="88" mass="9731">MLAANSCTERRNEMELRSIDGRSLSARNQISYELWTCRRTTSLMEISGKPSKSRNSLSKSPSPPSTGFLSVTDAENAVIDRYSINMAG</sequence>
<evidence type="ECO:0000313" key="2">
    <source>
        <dbReference type="EMBL" id="CAD7233436.1"/>
    </source>
</evidence>